<dbReference type="AlphaFoldDB" id="A0A2M8Q6T2"/>
<name>A0A2M8Q6T2_9CHLR</name>
<keyword evidence="1" id="KW-1133">Transmembrane helix</keyword>
<feature type="transmembrane region" description="Helical" evidence="1">
    <location>
        <begin position="20"/>
        <end position="38"/>
    </location>
</feature>
<reference evidence="2 3" key="1">
    <citation type="submission" date="2017-11" db="EMBL/GenBank/DDBJ databases">
        <title>Evolution of Phototrophy in the Chloroflexi Phylum Driven by Horizontal Gene Transfer.</title>
        <authorList>
            <person name="Ward L.M."/>
            <person name="Hemp J."/>
            <person name="Shih P.M."/>
            <person name="Mcglynn S.E."/>
            <person name="Fischer W."/>
        </authorList>
    </citation>
    <scope>NUCLEOTIDE SEQUENCE [LARGE SCALE GENOMIC DNA]</scope>
    <source>
        <strain evidence="2">JP3_7</strain>
    </source>
</reference>
<feature type="non-terminal residue" evidence="2">
    <location>
        <position position="130"/>
    </location>
</feature>
<feature type="transmembrane region" description="Helical" evidence="1">
    <location>
        <begin position="112"/>
        <end position="129"/>
    </location>
</feature>
<evidence type="ECO:0000256" key="1">
    <source>
        <dbReference type="SAM" id="Phobius"/>
    </source>
</evidence>
<organism evidence="2 3">
    <name type="scientific">Candidatus Thermofonsia Clade 3 bacterium</name>
    <dbReference type="NCBI Taxonomy" id="2364212"/>
    <lineage>
        <taxon>Bacteria</taxon>
        <taxon>Bacillati</taxon>
        <taxon>Chloroflexota</taxon>
        <taxon>Candidatus Thermofontia</taxon>
        <taxon>Candidatus Thermofonsia Clade 3</taxon>
    </lineage>
</organism>
<dbReference type="EMBL" id="PGTN01001023">
    <property type="protein sequence ID" value="PJF45508.1"/>
    <property type="molecule type" value="Genomic_DNA"/>
</dbReference>
<sequence>QAYLGGYAYDPGLLMGFADLWLWGVLFIAALGLVLRGIKPASARGRASAPGSHVFALLFTLIWLMGGLALYYLAVLDRSAFHVRYASFVTPALYTLIAVGLMTFVRWRRSAPALLALALAVGLAHGAHAD</sequence>
<feature type="non-terminal residue" evidence="2">
    <location>
        <position position="1"/>
    </location>
</feature>
<accession>A0A2M8Q6T2</accession>
<dbReference type="Proteomes" id="UP000230790">
    <property type="component" value="Unassembled WGS sequence"/>
</dbReference>
<keyword evidence="1" id="KW-0472">Membrane</keyword>
<comment type="caution">
    <text evidence="2">The sequence shown here is derived from an EMBL/GenBank/DDBJ whole genome shotgun (WGS) entry which is preliminary data.</text>
</comment>
<feature type="transmembrane region" description="Helical" evidence="1">
    <location>
        <begin position="85"/>
        <end position="105"/>
    </location>
</feature>
<evidence type="ECO:0000313" key="3">
    <source>
        <dbReference type="Proteomes" id="UP000230790"/>
    </source>
</evidence>
<gene>
    <name evidence="2" type="ORF">CUN48_18530</name>
</gene>
<keyword evidence="1" id="KW-0812">Transmembrane</keyword>
<protein>
    <submittedName>
        <fullName evidence="2">Uncharacterized protein</fullName>
    </submittedName>
</protein>
<feature type="transmembrane region" description="Helical" evidence="1">
    <location>
        <begin position="50"/>
        <end position="73"/>
    </location>
</feature>
<proteinExistence type="predicted"/>
<evidence type="ECO:0000313" key="2">
    <source>
        <dbReference type="EMBL" id="PJF45508.1"/>
    </source>
</evidence>